<feature type="region of interest" description="Disordered" evidence="1">
    <location>
        <begin position="44"/>
        <end position="68"/>
    </location>
</feature>
<sequence>MNVKMSRGQAIKFVGNGEQMDEGTNVGLGCNMTDYAGKNLQGKRRERLGQQSAHVGARGIEQEKNTAI</sequence>
<dbReference type="AlphaFoldDB" id="A0A409YEX5"/>
<protein>
    <submittedName>
        <fullName evidence="2">Uncharacterized protein</fullName>
    </submittedName>
</protein>
<evidence type="ECO:0000313" key="2">
    <source>
        <dbReference type="EMBL" id="PPR01550.1"/>
    </source>
</evidence>
<evidence type="ECO:0000256" key="1">
    <source>
        <dbReference type="SAM" id="MobiDB-lite"/>
    </source>
</evidence>
<name>A0A409YEX5_9AGAR</name>
<dbReference type="EMBL" id="NHYE01000930">
    <property type="protein sequence ID" value="PPR01550.1"/>
    <property type="molecule type" value="Genomic_DNA"/>
</dbReference>
<gene>
    <name evidence="2" type="ORF">CVT26_015144</name>
</gene>
<evidence type="ECO:0000313" key="3">
    <source>
        <dbReference type="Proteomes" id="UP000284706"/>
    </source>
</evidence>
<dbReference type="Proteomes" id="UP000284706">
    <property type="component" value="Unassembled WGS sequence"/>
</dbReference>
<comment type="caution">
    <text evidence="2">The sequence shown here is derived from an EMBL/GenBank/DDBJ whole genome shotgun (WGS) entry which is preliminary data.</text>
</comment>
<proteinExistence type="predicted"/>
<reference evidence="2 3" key="1">
    <citation type="journal article" date="2018" name="Evol. Lett.">
        <title>Horizontal gene cluster transfer increased hallucinogenic mushroom diversity.</title>
        <authorList>
            <person name="Reynolds H.T."/>
            <person name="Vijayakumar V."/>
            <person name="Gluck-Thaler E."/>
            <person name="Korotkin H.B."/>
            <person name="Matheny P.B."/>
            <person name="Slot J.C."/>
        </authorList>
    </citation>
    <scope>NUCLEOTIDE SEQUENCE [LARGE SCALE GENOMIC DNA]</scope>
    <source>
        <strain evidence="2 3">SRW20</strain>
    </source>
</reference>
<dbReference type="InParanoid" id="A0A409YEX5"/>
<accession>A0A409YEX5</accession>
<organism evidence="2 3">
    <name type="scientific">Gymnopilus dilepis</name>
    <dbReference type="NCBI Taxonomy" id="231916"/>
    <lineage>
        <taxon>Eukaryota</taxon>
        <taxon>Fungi</taxon>
        <taxon>Dikarya</taxon>
        <taxon>Basidiomycota</taxon>
        <taxon>Agaricomycotina</taxon>
        <taxon>Agaricomycetes</taxon>
        <taxon>Agaricomycetidae</taxon>
        <taxon>Agaricales</taxon>
        <taxon>Agaricineae</taxon>
        <taxon>Hymenogastraceae</taxon>
        <taxon>Gymnopilus</taxon>
    </lineage>
</organism>
<keyword evidence="3" id="KW-1185">Reference proteome</keyword>